<dbReference type="Gene3D" id="1.10.287.130">
    <property type="match status" value="1"/>
</dbReference>
<evidence type="ECO:0000256" key="3">
    <source>
        <dbReference type="ARBA" id="ARBA00012438"/>
    </source>
</evidence>
<evidence type="ECO:0000313" key="17">
    <source>
        <dbReference type="EMBL" id="KAF1305086.1"/>
    </source>
</evidence>
<dbReference type="PANTHER" id="PTHR45528:SF1">
    <property type="entry name" value="SENSOR HISTIDINE KINASE CPXA"/>
    <property type="match status" value="1"/>
</dbReference>
<keyword evidence="5" id="KW-0597">Phosphoprotein</keyword>
<feature type="coiled-coil region" evidence="14">
    <location>
        <begin position="282"/>
        <end position="312"/>
    </location>
</feature>
<sequence length="525" mass="60679">MSITRKTAIYTSLTTLLIGLLIISYFLWMLPGLYTKYKMDKYLQTVEDVQRRFIKGKTFADGYQLSDNFVLTSVKLPATGEKLQVSTPNASFDITLKAPELQSFYKELQTVFQSIDEENNEKLFNSVDFEPVKDFFEEMYQTLNQETVEIQNIETYPFKIIDGSENEDIYMTADDILIIGGTIEQNTTSYASYYAVKEEKGDIYVTFASAMTPKLNELVPIVLQSIPMIVAVLVVLSLLIARWFSRKLAKPVELLASQARNRKDEKQVFQQPNKGDEFEVLENALNQMHHELQENLLQLHQQNHQLEEMNQKQRLLLTNASHQLKTPIATASLLIESMIHKVGKYRDRDTYLPDILKQIQQMQLIVQQLMYLFEEPTQEVNESLAIDALIHQVWQNYEAKSHQRQLSVEIEVVPVTIETSELFVSIVDNLVQNAVKYTPRGHRILIQLTSNNLRVVSQGAKIQPQLIAHIQEPFIRDNSEEEAGTGLGLYLVDRFVRMLGMRWEIKNTEQGVETLVEWRNEHDYN</sequence>
<evidence type="ECO:0000256" key="6">
    <source>
        <dbReference type="ARBA" id="ARBA00022679"/>
    </source>
</evidence>
<dbReference type="InterPro" id="IPR005467">
    <property type="entry name" value="His_kinase_dom"/>
</dbReference>
<reference evidence="17 18" key="1">
    <citation type="submission" date="2016-06" db="EMBL/GenBank/DDBJ databases">
        <title>Four novel species of enterococci isolated from chicken manure.</title>
        <authorList>
            <person name="Van Tyne D."/>
        </authorList>
    </citation>
    <scope>NUCLEOTIDE SEQUENCE [LARGE SCALE GENOMIC DNA]</scope>
    <source>
        <strain evidence="17 18">CU12B</strain>
    </source>
</reference>
<dbReference type="Proteomes" id="UP000782705">
    <property type="component" value="Unassembled WGS sequence"/>
</dbReference>
<dbReference type="InterPro" id="IPR050398">
    <property type="entry name" value="HssS/ArlS-like"/>
</dbReference>
<keyword evidence="4" id="KW-1003">Cell membrane</keyword>
<comment type="subcellular location">
    <subcellularLocation>
        <location evidence="2">Cell membrane</location>
        <topology evidence="2">Multi-pass membrane protein</topology>
    </subcellularLocation>
</comment>
<evidence type="ECO:0000256" key="15">
    <source>
        <dbReference type="SAM" id="Phobius"/>
    </source>
</evidence>
<accession>A0ABQ6Z244</accession>
<dbReference type="SMART" id="SM00388">
    <property type="entry name" value="HisKA"/>
    <property type="match status" value="1"/>
</dbReference>
<feature type="domain" description="Histidine kinase" evidence="16">
    <location>
        <begin position="319"/>
        <end position="522"/>
    </location>
</feature>
<dbReference type="Gene3D" id="6.10.340.10">
    <property type="match status" value="1"/>
</dbReference>
<proteinExistence type="predicted"/>
<keyword evidence="11 15" id="KW-1133">Transmembrane helix</keyword>
<evidence type="ECO:0000256" key="4">
    <source>
        <dbReference type="ARBA" id="ARBA00022475"/>
    </source>
</evidence>
<feature type="transmembrane region" description="Helical" evidence="15">
    <location>
        <begin position="221"/>
        <end position="241"/>
    </location>
</feature>
<dbReference type="PANTHER" id="PTHR45528">
    <property type="entry name" value="SENSOR HISTIDINE KINASE CPXA"/>
    <property type="match status" value="1"/>
</dbReference>
<evidence type="ECO:0000256" key="1">
    <source>
        <dbReference type="ARBA" id="ARBA00000085"/>
    </source>
</evidence>
<dbReference type="EC" id="2.7.13.3" evidence="3"/>
<evidence type="ECO:0000256" key="7">
    <source>
        <dbReference type="ARBA" id="ARBA00022692"/>
    </source>
</evidence>
<dbReference type="PROSITE" id="PS50109">
    <property type="entry name" value="HIS_KIN"/>
    <property type="match status" value="1"/>
</dbReference>
<keyword evidence="18" id="KW-1185">Reference proteome</keyword>
<dbReference type="Pfam" id="PF00512">
    <property type="entry name" value="HisKA"/>
    <property type="match status" value="1"/>
</dbReference>
<comment type="catalytic activity">
    <reaction evidence="1">
        <text>ATP + protein L-histidine = ADP + protein N-phospho-L-histidine.</text>
        <dbReference type="EC" id="2.7.13.3"/>
    </reaction>
</comment>
<keyword evidence="6" id="KW-0808">Transferase</keyword>
<keyword evidence="10" id="KW-0067">ATP-binding</keyword>
<evidence type="ECO:0000256" key="10">
    <source>
        <dbReference type="ARBA" id="ARBA00022840"/>
    </source>
</evidence>
<evidence type="ECO:0000256" key="12">
    <source>
        <dbReference type="ARBA" id="ARBA00023012"/>
    </source>
</evidence>
<keyword evidence="7 15" id="KW-0812">Transmembrane</keyword>
<evidence type="ECO:0000256" key="2">
    <source>
        <dbReference type="ARBA" id="ARBA00004651"/>
    </source>
</evidence>
<evidence type="ECO:0000259" key="16">
    <source>
        <dbReference type="PROSITE" id="PS50109"/>
    </source>
</evidence>
<name>A0ABQ6Z244_9ENTE</name>
<organism evidence="17 18">
    <name type="scientific">Candidatus Enterococcus willemsii</name>
    <dbReference type="NCBI Taxonomy" id="1857215"/>
    <lineage>
        <taxon>Bacteria</taxon>
        <taxon>Bacillati</taxon>
        <taxon>Bacillota</taxon>
        <taxon>Bacilli</taxon>
        <taxon>Lactobacillales</taxon>
        <taxon>Enterococcaceae</taxon>
        <taxon>Enterococcus</taxon>
    </lineage>
</organism>
<dbReference type="CDD" id="cd00082">
    <property type="entry name" value="HisKA"/>
    <property type="match status" value="1"/>
</dbReference>
<dbReference type="InterPro" id="IPR036890">
    <property type="entry name" value="HATPase_C_sf"/>
</dbReference>
<evidence type="ECO:0000256" key="13">
    <source>
        <dbReference type="ARBA" id="ARBA00023136"/>
    </source>
</evidence>
<gene>
    <name evidence="17" type="ORF">BAU17_04735</name>
</gene>
<protein>
    <recommendedName>
        <fullName evidence="3">histidine kinase</fullName>
        <ecNumber evidence="3">2.7.13.3</ecNumber>
    </recommendedName>
</protein>
<dbReference type="SUPFAM" id="SSF47384">
    <property type="entry name" value="Homodimeric domain of signal transducing histidine kinase"/>
    <property type="match status" value="1"/>
</dbReference>
<comment type="caution">
    <text evidence="17">The sequence shown here is derived from an EMBL/GenBank/DDBJ whole genome shotgun (WGS) entry which is preliminary data.</text>
</comment>
<evidence type="ECO:0000256" key="5">
    <source>
        <dbReference type="ARBA" id="ARBA00022553"/>
    </source>
</evidence>
<dbReference type="Pfam" id="PF02518">
    <property type="entry name" value="HATPase_c"/>
    <property type="match status" value="1"/>
</dbReference>
<evidence type="ECO:0000256" key="8">
    <source>
        <dbReference type="ARBA" id="ARBA00022741"/>
    </source>
</evidence>
<feature type="transmembrane region" description="Helical" evidence="15">
    <location>
        <begin position="7"/>
        <end position="28"/>
    </location>
</feature>
<keyword evidence="8" id="KW-0547">Nucleotide-binding</keyword>
<evidence type="ECO:0000256" key="14">
    <source>
        <dbReference type="SAM" id="Coils"/>
    </source>
</evidence>
<dbReference type="RefSeq" id="WP_161901392.1">
    <property type="nucleotide sequence ID" value="NZ_MAEL01000023.1"/>
</dbReference>
<dbReference type="SUPFAM" id="SSF55874">
    <property type="entry name" value="ATPase domain of HSP90 chaperone/DNA topoisomerase II/histidine kinase"/>
    <property type="match status" value="1"/>
</dbReference>
<evidence type="ECO:0000313" key="18">
    <source>
        <dbReference type="Proteomes" id="UP000782705"/>
    </source>
</evidence>
<keyword evidence="13 15" id="KW-0472">Membrane</keyword>
<dbReference type="EMBL" id="MAEL01000023">
    <property type="protein sequence ID" value="KAF1305086.1"/>
    <property type="molecule type" value="Genomic_DNA"/>
</dbReference>
<keyword evidence="14" id="KW-0175">Coiled coil</keyword>
<dbReference type="Gene3D" id="3.30.565.10">
    <property type="entry name" value="Histidine kinase-like ATPase, C-terminal domain"/>
    <property type="match status" value="1"/>
</dbReference>
<keyword evidence="12" id="KW-0902">Two-component regulatory system</keyword>
<keyword evidence="9" id="KW-0418">Kinase</keyword>
<evidence type="ECO:0000256" key="11">
    <source>
        <dbReference type="ARBA" id="ARBA00022989"/>
    </source>
</evidence>
<dbReference type="InterPro" id="IPR003594">
    <property type="entry name" value="HATPase_dom"/>
</dbReference>
<dbReference type="InterPro" id="IPR003661">
    <property type="entry name" value="HisK_dim/P_dom"/>
</dbReference>
<dbReference type="InterPro" id="IPR036097">
    <property type="entry name" value="HisK_dim/P_sf"/>
</dbReference>
<dbReference type="SMART" id="SM00387">
    <property type="entry name" value="HATPase_c"/>
    <property type="match status" value="1"/>
</dbReference>
<evidence type="ECO:0000256" key="9">
    <source>
        <dbReference type="ARBA" id="ARBA00022777"/>
    </source>
</evidence>